<dbReference type="InterPro" id="IPR019448">
    <property type="entry name" value="NT-C2"/>
</dbReference>
<feature type="region of interest" description="Disordered" evidence="1">
    <location>
        <begin position="426"/>
        <end position="447"/>
    </location>
</feature>
<feature type="compositionally biased region" description="Basic and acidic residues" evidence="1">
    <location>
        <begin position="426"/>
        <end position="439"/>
    </location>
</feature>
<organism evidence="3 4">
    <name type="scientific">Tagetes erecta</name>
    <name type="common">African marigold</name>
    <dbReference type="NCBI Taxonomy" id="13708"/>
    <lineage>
        <taxon>Eukaryota</taxon>
        <taxon>Viridiplantae</taxon>
        <taxon>Streptophyta</taxon>
        <taxon>Embryophyta</taxon>
        <taxon>Tracheophyta</taxon>
        <taxon>Spermatophyta</taxon>
        <taxon>Magnoliopsida</taxon>
        <taxon>eudicotyledons</taxon>
        <taxon>Gunneridae</taxon>
        <taxon>Pentapetalae</taxon>
        <taxon>asterids</taxon>
        <taxon>campanulids</taxon>
        <taxon>Asterales</taxon>
        <taxon>Asteraceae</taxon>
        <taxon>Asteroideae</taxon>
        <taxon>Heliantheae alliance</taxon>
        <taxon>Tageteae</taxon>
        <taxon>Tagetes</taxon>
    </lineage>
</organism>
<dbReference type="Pfam" id="PF10358">
    <property type="entry name" value="NT-C2"/>
    <property type="match status" value="1"/>
</dbReference>
<protein>
    <recommendedName>
        <fullName evidence="2">C2 NT-type domain-containing protein</fullName>
    </recommendedName>
</protein>
<dbReference type="PROSITE" id="PS51840">
    <property type="entry name" value="C2_NT"/>
    <property type="match status" value="1"/>
</dbReference>
<feature type="domain" description="C2 NT-type" evidence="2">
    <location>
        <begin position="63"/>
        <end position="231"/>
    </location>
</feature>
<accession>A0AAD8LC37</accession>
<sequence>MMLLHWLLLSDHKERNRDVSFVFLKLDHTSRLVLYKPHHTLSNNSSSPNPNPLTMVVNMMKWRPWPPLSSNKFQVTIVVCRLQGLPEKPATSGGNGAGAGEDRGGFSKLGVEVKWKGSVNLLNWGSVKRDLTNSKSVKDDGVVEWNQEFVSVCDLVGFGDGAFHHWDIAFKVFDGLNQGPKRGNHVVATGSLNLAEFASVEQEKTPINIHLSMPSSTECSPILSVSLTLVELRNAHNVTDLTQRSVNGDEPVGLKAGLKKVKIFKVIMAKNRAKKACHEEEGSVGKSSVKTDSSDYPFDTDSYDGSDGIDSEEIDYSDSDIKTSFGYGTLAYANQAGDLSYFKPNGSEDKDMICFRSHKETKKSDDISELNINDHSESQILKRGIFPWRKRKLSFRSPRVKGEPLLKKDVGEGGDDIDFDRRMLTSSDESSHGWNRSDEGSTTSRSSISDFGDDNFVIGKWEDKEIINRDGNMMLATQVFFASMDQRSEKAGGESACTSLVATIANWFQNNSHQLPIKSEFDTLIRKGSLEWRNLCQNEDYQKRFPDKHFDLETVLESKTRNLEVIPEKSFIGFFQLEDGGFDFLDGAMSFDNIWDEISQTGSNHANNIEPLVYIVSWNDHFFVLKVEKDAYYIIDTLGERLYEGCSQAYVLKFDENTRIQQKSNDKESIVSKGKDSCKEYIKSFLAAIPLRELQADVKKGFVSASSPIVHHKLQIEFHYTKRL</sequence>
<dbReference type="EMBL" id="JAUHHV010000001">
    <property type="protein sequence ID" value="KAK1434965.1"/>
    <property type="molecule type" value="Genomic_DNA"/>
</dbReference>
<comment type="caution">
    <text evidence="3">The sequence shown here is derived from an EMBL/GenBank/DDBJ whole genome shotgun (WGS) entry which is preliminary data.</text>
</comment>
<name>A0AAD8LC37_TARER</name>
<dbReference type="PANTHER" id="PTHR31182">
    <property type="entry name" value="C2 NT-TYPE DOMAIN-CONTAINING PROTEIN"/>
    <property type="match status" value="1"/>
</dbReference>
<evidence type="ECO:0000256" key="1">
    <source>
        <dbReference type="SAM" id="MobiDB-lite"/>
    </source>
</evidence>
<keyword evidence="4" id="KW-1185">Reference proteome</keyword>
<evidence type="ECO:0000259" key="2">
    <source>
        <dbReference type="PROSITE" id="PS51840"/>
    </source>
</evidence>
<dbReference type="Proteomes" id="UP001229421">
    <property type="component" value="Unassembled WGS sequence"/>
</dbReference>
<dbReference type="PANTHER" id="PTHR31182:SF23">
    <property type="entry name" value="SPLICING FACTOR 3A SUBUNIT"/>
    <property type="match status" value="1"/>
</dbReference>
<proteinExistence type="predicted"/>
<evidence type="ECO:0000313" key="4">
    <source>
        <dbReference type="Proteomes" id="UP001229421"/>
    </source>
</evidence>
<reference evidence="3" key="1">
    <citation type="journal article" date="2023" name="bioRxiv">
        <title>Improved chromosome-level genome assembly for marigold (Tagetes erecta).</title>
        <authorList>
            <person name="Jiang F."/>
            <person name="Yuan L."/>
            <person name="Wang S."/>
            <person name="Wang H."/>
            <person name="Xu D."/>
            <person name="Wang A."/>
            <person name="Fan W."/>
        </authorList>
    </citation>
    <scope>NUCLEOTIDE SEQUENCE</scope>
    <source>
        <strain evidence="3">WSJ</strain>
        <tissue evidence="3">Leaf</tissue>
    </source>
</reference>
<dbReference type="AlphaFoldDB" id="A0AAD8LC37"/>
<feature type="region of interest" description="Disordered" evidence="1">
    <location>
        <begin position="277"/>
        <end position="302"/>
    </location>
</feature>
<evidence type="ECO:0000313" key="3">
    <source>
        <dbReference type="EMBL" id="KAK1434965.1"/>
    </source>
</evidence>
<gene>
    <name evidence="3" type="ORF">QVD17_00720</name>
</gene>